<dbReference type="AlphaFoldDB" id="A0AAN9JW78"/>
<comment type="caution">
    <text evidence="1">The sequence shown here is derived from an EMBL/GenBank/DDBJ whole genome shotgun (WGS) entry which is preliminary data.</text>
</comment>
<protein>
    <submittedName>
        <fullName evidence="1">Uncharacterized protein</fullName>
    </submittedName>
</protein>
<name>A0AAN9JW78_CANGL</name>
<evidence type="ECO:0000313" key="2">
    <source>
        <dbReference type="Proteomes" id="UP001367508"/>
    </source>
</evidence>
<sequence length="86" mass="9383">MSCLRSLAFSQFQVSYASPIKVTFCICQDKVLVSLSDLNISRVEVGILPEASYDISWSILKLDGDLIVEPFNVLGGLVGINSKSRS</sequence>
<dbReference type="Proteomes" id="UP001367508">
    <property type="component" value="Unassembled WGS sequence"/>
</dbReference>
<gene>
    <name evidence="1" type="ORF">VNO77_44178</name>
</gene>
<organism evidence="1 2">
    <name type="scientific">Canavalia gladiata</name>
    <name type="common">Sword bean</name>
    <name type="synonym">Dolichos gladiatus</name>
    <dbReference type="NCBI Taxonomy" id="3824"/>
    <lineage>
        <taxon>Eukaryota</taxon>
        <taxon>Viridiplantae</taxon>
        <taxon>Streptophyta</taxon>
        <taxon>Embryophyta</taxon>
        <taxon>Tracheophyta</taxon>
        <taxon>Spermatophyta</taxon>
        <taxon>Magnoliopsida</taxon>
        <taxon>eudicotyledons</taxon>
        <taxon>Gunneridae</taxon>
        <taxon>Pentapetalae</taxon>
        <taxon>rosids</taxon>
        <taxon>fabids</taxon>
        <taxon>Fabales</taxon>
        <taxon>Fabaceae</taxon>
        <taxon>Papilionoideae</taxon>
        <taxon>50 kb inversion clade</taxon>
        <taxon>NPAAA clade</taxon>
        <taxon>indigoferoid/millettioid clade</taxon>
        <taxon>Phaseoleae</taxon>
        <taxon>Canavalia</taxon>
    </lineage>
</organism>
<reference evidence="1 2" key="1">
    <citation type="submission" date="2024-01" db="EMBL/GenBank/DDBJ databases">
        <title>The genomes of 5 underutilized Papilionoideae crops provide insights into root nodulation and disease resistanc.</title>
        <authorList>
            <person name="Jiang F."/>
        </authorList>
    </citation>
    <scope>NUCLEOTIDE SEQUENCE [LARGE SCALE GENOMIC DNA]</scope>
    <source>
        <strain evidence="1">LVBAO_FW01</strain>
        <tissue evidence="1">Leaves</tissue>
    </source>
</reference>
<evidence type="ECO:0000313" key="1">
    <source>
        <dbReference type="EMBL" id="KAK7306252.1"/>
    </source>
</evidence>
<proteinExistence type="predicted"/>
<dbReference type="EMBL" id="JAYMYQ010000011">
    <property type="protein sequence ID" value="KAK7306252.1"/>
    <property type="molecule type" value="Genomic_DNA"/>
</dbReference>
<accession>A0AAN9JW78</accession>
<keyword evidence="2" id="KW-1185">Reference proteome</keyword>